<dbReference type="OrthoDB" id="9026016at2"/>
<name>A0A4P8IWK3_9BURK</name>
<evidence type="ECO:0000313" key="1">
    <source>
        <dbReference type="EMBL" id="QCP52816.1"/>
    </source>
</evidence>
<dbReference type="Proteomes" id="UP000298656">
    <property type="component" value="Chromosome 2"/>
</dbReference>
<gene>
    <name evidence="1" type="ORF">FAZ95_27195</name>
</gene>
<dbReference type="AlphaFoldDB" id="A0A4P8IWK3"/>
<dbReference type="KEGG" id="tvl:FAZ95_27195"/>
<evidence type="ECO:0000313" key="2">
    <source>
        <dbReference type="Proteomes" id="UP000298656"/>
    </source>
</evidence>
<sequence>MQRTHRYRGFEVTVALEAVWEPSGSAVPSLPSGFVTIVSIGPKELSSPLVSPIRPKKDNQKLFGTEGAALMAGFSAGQRVIDNGLMQG</sequence>
<proteinExistence type="predicted"/>
<keyword evidence="2" id="KW-1185">Reference proteome</keyword>
<dbReference type="EMBL" id="CP040078">
    <property type="protein sequence ID" value="QCP52816.1"/>
    <property type="molecule type" value="Genomic_DNA"/>
</dbReference>
<organism evidence="1 2">
    <name type="scientific">Trinickia violacea</name>
    <dbReference type="NCBI Taxonomy" id="2571746"/>
    <lineage>
        <taxon>Bacteria</taxon>
        <taxon>Pseudomonadati</taxon>
        <taxon>Pseudomonadota</taxon>
        <taxon>Betaproteobacteria</taxon>
        <taxon>Burkholderiales</taxon>
        <taxon>Burkholderiaceae</taxon>
        <taxon>Trinickia</taxon>
    </lineage>
</organism>
<accession>A0A4P8IWK3</accession>
<reference evidence="1 2" key="1">
    <citation type="submission" date="2019-05" db="EMBL/GenBank/DDBJ databases">
        <title>Burkholderia sp. DHOD12, isolated from subtropical forest soil.</title>
        <authorList>
            <person name="Gao Z.-H."/>
            <person name="Qiu L.-H."/>
        </authorList>
    </citation>
    <scope>NUCLEOTIDE SEQUENCE [LARGE SCALE GENOMIC DNA]</scope>
    <source>
        <strain evidence="1 2">DHOD12</strain>
    </source>
</reference>
<protein>
    <submittedName>
        <fullName evidence="1">Uncharacterized protein</fullName>
    </submittedName>
</protein>